<feature type="region of interest" description="Disordered" evidence="1">
    <location>
        <begin position="49"/>
        <end position="80"/>
    </location>
</feature>
<evidence type="ECO:0000313" key="3">
    <source>
        <dbReference type="Proteomes" id="UP000821837"/>
    </source>
</evidence>
<reference evidence="2" key="1">
    <citation type="journal article" date="2020" name="Cell">
        <title>Large-Scale Comparative Analyses of Tick Genomes Elucidate Their Genetic Diversity and Vector Capacities.</title>
        <authorList>
            <consortium name="Tick Genome and Microbiome Consortium (TIGMIC)"/>
            <person name="Jia N."/>
            <person name="Wang J."/>
            <person name="Shi W."/>
            <person name="Du L."/>
            <person name="Sun Y."/>
            <person name="Zhan W."/>
            <person name="Jiang J.F."/>
            <person name="Wang Q."/>
            <person name="Zhang B."/>
            <person name="Ji P."/>
            <person name="Bell-Sakyi L."/>
            <person name="Cui X.M."/>
            <person name="Yuan T.T."/>
            <person name="Jiang B.G."/>
            <person name="Yang W.F."/>
            <person name="Lam T.T."/>
            <person name="Chang Q.C."/>
            <person name="Ding S.J."/>
            <person name="Wang X.J."/>
            <person name="Zhu J.G."/>
            <person name="Ruan X.D."/>
            <person name="Zhao L."/>
            <person name="Wei J.T."/>
            <person name="Ye R.Z."/>
            <person name="Que T.C."/>
            <person name="Du C.H."/>
            <person name="Zhou Y.H."/>
            <person name="Cheng J.X."/>
            <person name="Dai P.F."/>
            <person name="Guo W.B."/>
            <person name="Han X.H."/>
            <person name="Huang E.J."/>
            <person name="Li L.F."/>
            <person name="Wei W."/>
            <person name="Gao Y.C."/>
            <person name="Liu J.Z."/>
            <person name="Shao H.Z."/>
            <person name="Wang X."/>
            <person name="Wang C.C."/>
            <person name="Yang T.C."/>
            <person name="Huo Q.B."/>
            <person name="Li W."/>
            <person name="Chen H.Y."/>
            <person name="Chen S.E."/>
            <person name="Zhou L.G."/>
            <person name="Ni X.B."/>
            <person name="Tian J.H."/>
            <person name="Sheng Y."/>
            <person name="Liu T."/>
            <person name="Pan Y.S."/>
            <person name="Xia L.Y."/>
            <person name="Li J."/>
            <person name="Zhao F."/>
            <person name="Cao W.C."/>
        </authorList>
    </citation>
    <scope>NUCLEOTIDE SEQUENCE</scope>
    <source>
        <strain evidence="2">Rsan-2018</strain>
    </source>
</reference>
<proteinExistence type="predicted"/>
<dbReference type="Proteomes" id="UP000821837">
    <property type="component" value="Unassembled WGS sequence"/>
</dbReference>
<sequence>MQRAPPDARACSPVGKRGEPSQAPLQERKACGALGSACVGVAQVFASERPSGPCGLQEDATTSGGVDVDFPTGQRGPGRLRVDPRWASSERCGWDWTLSPSRVLSAVAPLPTKSTPPDALLCPPTLRPSTLTLAGPRSTRGCAPPFTGAPGKDRDYLDDAAQLKTAAFLPWSAPPARGALRSIQAVVAALASDPTFTAAIASASWGPSAAPARRSRALVHRDPQPRRLGGLSVFHGPKFFGVKLR</sequence>
<protein>
    <submittedName>
        <fullName evidence="2">Uncharacterized protein</fullName>
    </submittedName>
</protein>
<gene>
    <name evidence="2" type="ORF">HPB52_025029</name>
</gene>
<reference evidence="2" key="2">
    <citation type="submission" date="2021-09" db="EMBL/GenBank/DDBJ databases">
        <authorList>
            <person name="Jia N."/>
            <person name="Wang J."/>
            <person name="Shi W."/>
            <person name="Du L."/>
            <person name="Sun Y."/>
            <person name="Zhan W."/>
            <person name="Jiang J."/>
            <person name="Wang Q."/>
            <person name="Zhang B."/>
            <person name="Ji P."/>
            <person name="Sakyi L.B."/>
            <person name="Cui X."/>
            <person name="Yuan T."/>
            <person name="Jiang B."/>
            <person name="Yang W."/>
            <person name="Lam T.T.-Y."/>
            <person name="Chang Q."/>
            <person name="Ding S."/>
            <person name="Wang X."/>
            <person name="Zhu J."/>
            <person name="Ruan X."/>
            <person name="Zhao L."/>
            <person name="Wei J."/>
            <person name="Que T."/>
            <person name="Du C."/>
            <person name="Cheng J."/>
            <person name="Dai P."/>
            <person name="Han X."/>
            <person name="Huang E."/>
            <person name="Gao Y."/>
            <person name="Liu J."/>
            <person name="Shao H."/>
            <person name="Ye R."/>
            <person name="Li L."/>
            <person name="Wei W."/>
            <person name="Wang X."/>
            <person name="Wang C."/>
            <person name="Huo Q."/>
            <person name="Li W."/>
            <person name="Guo W."/>
            <person name="Chen H."/>
            <person name="Chen S."/>
            <person name="Zhou L."/>
            <person name="Zhou L."/>
            <person name="Ni X."/>
            <person name="Tian J."/>
            <person name="Zhou Y."/>
            <person name="Sheng Y."/>
            <person name="Liu T."/>
            <person name="Pan Y."/>
            <person name="Xia L."/>
            <person name="Li J."/>
            <person name="Zhao F."/>
            <person name="Cao W."/>
        </authorList>
    </citation>
    <scope>NUCLEOTIDE SEQUENCE</scope>
    <source>
        <strain evidence="2">Rsan-2018</strain>
        <tissue evidence="2">Larvae</tissue>
    </source>
</reference>
<feature type="region of interest" description="Disordered" evidence="1">
    <location>
        <begin position="1"/>
        <end position="25"/>
    </location>
</feature>
<dbReference type="AlphaFoldDB" id="A0A9D4YRU0"/>
<feature type="region of interest" description="Disordered" evidence="1">
    <location>
        <begin position="130"/>
        <end position="150"/>
    </location>
</feature>
<name>A0A9D4YRU0_RHISA</name>
<keyword evidence="3" id="KW-1185">Reference proteome</keyword>
<dbReference type="EMBL" id="JABSTV010000468">
    <property type="protein sequence ID" value="KAH7986362.1"/>
    <property type="molecule type" value="Genomic_DNA"/>
</dbReference>
<comment type="caution">
    <text evidence="2">The sequence shown here is derived from an EMBL/GenBank/DDBJ whole genome shotgun (WGS) entry which is preliminary data.</text>
</comment>
<accession>A0A9D4YRU0</accession>
<evidence type="ECO:0000313" key="2">
    <source>
        <dbReference type="EMBL" id="KAH7986362.1"/>
    </source>
</evidence>
<evidence type="ECO:0000256" key="1">
    <source>
        <dbReference type="SAM" id="MobiDB-lite"/>
    </source>
</evidence>
<organism evidence="2 3">
    <name type="scientific">Rhipicephalus sanguineus</name>
    <name type="common">Brown dog tick</name>
    <name type="synonym">Ixodes sanguineus</name>
    <dbReference type="NCBI Taxonomy" id="34632"/>
    <lineage>
        <taxon>Eukaryota</taxon>
        <taxon>Metazoa</taxon>
        <taxon>Ecdysozoa</taxon>
        <taxon>Arthropoda</taxon>
        <taxon>Chelicerata</taxon>
        <taxon>Arachnida</taxon>
        <taxon>Acari</taxon>
        <taxon>Parasitiformes</taxon>
        <taxon>Ixodida</taxon>
        <taxon>Ixodoidea</taxon>
        <taxon>Ixodidae</taxon>
        <taxon>Rhipicephalinae</taxon>
        <taxon>Rhipicephalus</taxon>
        <taxon>Rhipicephalus</taxon>
    </lineage>
</organism>